<comment type="similarity">
    <text evidence="1">Belongs to the sigma-70 factor family. ECF subfamily.</text>
</comment>
<evidence type="ECO:0000259" key="5">
    <source>
        <dbReference type="Pfam" id="PF08281"/>
    </source>
</evidence>
<dbReference type="SUPFAM" id="SSF88946">
    <property type="entry name" value="Sigma2 domain of RNA polymerase sigma factors"/>
    <property type="match status" value="1"/>
</dbReference>
<dbReference type="Gene3D" id="1.10.1740.10">
    <property type="match status" value="1"/>
</dbReference>
<protein>
    <submittedName>
        <fullName evidence="6">Sigma-70 family RNA polymerase sigma factor</fullName>
    </submittedName>
</protein>
<dbReference type="PANTHER" id="PTHR43133">
    <property type="entry name" value="RNA POLYMERASE ECF-TYPE SIGMA FACTO"/>
    <property type="match status" value="1"/>
</dbReference>
<dbReference type="SUPFAM" id="SSF88659">
    <property type="entry name" value="Sigma3 and sigma4 domains of RNA polymerase sigma factors"/>
    <property type="match status" value="1"/>
</dbReference>
<dbReference type="InterPro" id="IPR039425">
    <property type="entry name" value="RNA_pol_sigma-70-like"/>
</dbReference>
<dbReference type="GO" id="GO:0016987">
    <property type="term" value="F:sigma factor activity"/>
    <property type="evidence" value="ECO:0007669"/>
    <property type="project" value="UniProtKB-KW"/>
</dbReference>
<keyword evidence="3" id="KW-0731">Sigma factor</keyword>
<feature type="domain" description="RNA polymerase sigma factor 70 region 4 type 2" evidence="5">
    <location>
        <begin position="134"/>
        <end position="182"/>
    </location>
</feature>
<dbReference type="InterPro" id="IPR013325">
    <property type="entry name" value="RNA_pol_sigma_r2"/>
</dbReference>
<reference evidence="6 7" key="1">
    <citation type="submission" date="2019-08" db="EMBL/GenBank/DDBJ databases">
        <title>Pedobacter sp. nov., isolated from Han river, South Korea.</title>
        <authorList>
            <person name="Lee D.-H."/>
            <person name="Kim Y.-S."/>
            <person name="Hwang E.-M."/>
            <person name="Le Tran T.C."/>
            <person name="Cha C.-J."/>
        </authorList>
    </citation>
    <scope>NUCLEOTIDE SEQUENCE [LARGE SCALE GENOMIC DNA]</scope>
    <source>
        <strain evidence="6 7">CJ43</strain>
    </source>
</reference>
<dbReference type="GO" id="GO:0006352">
    <property type="term" value="P:DNA-templated transcription initiation"/>
    <property type="evidence" value="ECO:0007669"/>
    <property type="project" value="InterPro"/>
</dbReference>
<organism evidence="6 7">
    <name type="scientific">Pedobacter aquae</name>
    <dbReference type="NCBI Taxonomy" id="2605747"/>
    <lineage>
        <taxon>Bacteria</taxon>
        <taxon>Pseudomonadati</taxon>
        <taxon>Bacteroidota</taxon>
        <taxon>Sphingobacteriia</taxon>
        <taxon>Sphingobacteriales</taxon>
        <taxon>Sphingobacteriaceae</taxon>
        <taxon>Pedobacter</taxon>
    </lineage>
</organism>
<dbReference type="InterPro" id="IPR036388">
    <property type="entry name" value="WH-like_DNA-bd_sf"/>
</dbReference>
<keyword evidence="7" id="KW-1185">Reference proteome</keyword>
<keyword evidence="2" id="KW-0805">Transcription regulation</keyword>
<dbReference type="Pfam" id="PF08281">
    <property type="entry name" value="Sigma70_r4_2"/>
    <property type="match status" value="1"/>
</dbReference>
<dbReference type="AlphaFoldDB" id="A0A5C0VJI9"/>
<accession>A0A5C0VJI9</accession>
<evidence type="ECO:0000313" key="7">
    <source>
        <dbReference type="Proteomes" id="UP000323653"/>
    </source>
</evidence>
<gene>
    <name evidence="6" type="ORF">FYC62_06580</name>
</gene>
<dbReference type="EMBL" id="CP043329">
    <property type="protein sequence ID" value="QEK51370.1"/>
    <property type="molecule type" value="Genomic_DNA"/>
</dbReference>
<evidence type="ECO:0000256" key="2">
    <source>
        <dbReference type="ARBA" id="ARBA00023015"/>
    </source>
</evidence>
<dbReference type="Proteomes" id="UP000323653">
    <property type="component" value="Chromosome"/>
</dbReference>
<evidence type="ECO:0000256" key="1">
    <source>
        <dbReference type="ARBA" id="ARBA00010641"/>
    </source>
</evidence>
<dbReference type="InterPro" id="IPR014284">
    <property type="entry name" value="RNA_pol_sigma-70_dom"/>
</dbReference>
<dbReference type="InterPro" id="IPR013324">
    <property type="entry name" value="RNA_pol_sigma_r3/r4-like"/>
</dbReference>
<dbReference type="RefSeq" id="WP_149074384.1">
    <property type="nucleotide sequence ID" value="NZ_CP043329.1"/>
</dbReference>
<proteinExistence type="inferred from homology"/>
<dbReference type="PANTHER" id="PTHR43133:SF46">
    <property type="entry name" value="RNA POLYMERASE SIGMA-70 FACTOR ECF SUBFAMILY"/>
    <property type="match status" value="1"/>
</dbReference>
<dbReference type="Gene3D" id="1.10.10.10">
    <property type="entry name" value="Winged helix-like DNA-binding domain superfamily/Winged helix DNA-binding domain"/>
    <property type="match status" value="1"/>
</dbReference>
<sequence>MKVEGRFKFVEVDNELVLWIKFKEGDKLAYAHFYKTYSALLFRYGCKISTDKELVKDAIHDLFTSIWKNKENLSVPASVKNYLVKSLRNKILREHSKTAKFIQEESLSELDFGLAPSNEDVLVLKELDTENKKKLLDALKSLSHKQKEVIFLLYYNNLSPAEVAAIMSVSIRTIYNTTFNAIQILKNQMAGAAILMIFYLP</sequence>
<dbReference type="NCBIfam" id="TIGR02937">
    <property type="entry name" value="sigma70-ECF"/>
    <property type="match status" value="1"/>
</dbReference>
<keyword evidence="4" id="KW-0804">Transcription</keyword>
<name>A0A5C0VJI9_9SPHI</name>
<dbReference type="GO" id="GO:0003677">
    <property type="term" value="F:DNA binding"/>
    <property type="evidence" value="ECO:0007669"/>
    <property type="project" value="InterPro"/>
</dbReference>
<evidence type="ECO:0000256" key="3">
    <source>
        <dbReference type="ARBA" id="ARBA00023082"/>
    </source>
</evidence>
<dbReference type="KEGG" id="pej:FYC62_06580"/>
<dbReference type="InterPro" id="IPR013249">
    <property type="entry name" value="RNA_pol_sigma70_r4_t2"/>
</dbReference>
<evidence type="ECO:0000256" key="4">
    <source>
        <dbReference type="ARBA" id="ARBA00023163"/>
    </source>
</evidence>
<evidence type="ECO:0000313" key="6">
    <source>
        <dbReference type="EMBL" id="QEK51370.1"/>
    </source>
</evidence>